<dbReference type="InterPro" id="IPR053139">
    <property type="entry name" value="Surface_bspA-like"/>
</dbReference>
<dbReference type="InterPro" id="IPR026906">
    <property type="entry name" value="LRR_5"/>
</dbReference>
<comment type="caution">
    <text evidence="1">The sequence shown here is derived from an EMBL/GenBank/DDBJ whole genome shotgun (WGS) entry which is preliminary data.</text>
</comment>
<dbReference type="Gene3D" id="3.80.10.10">
    <property type="entry name" value="Ribonuclease Inhibitor"/>
    <property type="match status" value="4"/>
</dbReference>
<dbReference type="InterPro" id="IPR032675">
    <property type="entry name" value="LRR_dom_sf"/>
</dbReference>
<sequence length="991" mass="113777">MLPKITIENGVSFELNKNDLTAKIIYSPKARGNVFIPHSIEYQMQEYIITRIEANAFRSNTRIKKLEFSDDSSLLSIGKNSFRKSSIKNINIPTSVEELQEGWCSYTFDLNTVTISPENPNFKYLDDQQQIIIGKSDKKSEIFDVLIFASRNIIDAIIPSHIKHISSFAFNKCTKLQTVFISENSMLHSIGKKAFSSSLIRSLHIPASVEELQEGWCCETAKLKKVTISPDNPNFKYMDEKHQIIVGKSDKNSENFDVLIFANREINKVIIPSQIKRICSFSFDECQNLRTIGFSENSMLHSIGKKAFSSSLIRSLHIPASVEELQEGWCCETAKLKKVTISPDNKNFKYMDEKHQIIVGKSDKNSEIFDVLIFANRDISIARIPSNIKCIHPFAFGKCQLLKKVTILKNSELKKIGTKAFSYTSIERVNIPKSVEIIGRYAFEYCAKLKEATFEKGSQLHSIPNCLFYYCLKLARIEIPEDSELRTIGKSPFANTKILSIYVPSKVEVLLEGWLSETSKLREIVISPKNRFYKFLDINHQIIRGMNNDKYDTIVLGRNDISEVKIPFYMKYITKFSFEKCKILKKIEFPENSELKIIEDSAFKDSSIEWLNIPSTVEELQEGWCSGTSNLDNVVISQKNENYKYLDEAQKIIVTKSDKNSEVFDVIVFASRDVKEVKIPSYIKRIDSHAFAGCRNLKTIEFEENSQLHSIGLYSFSSSSLVKITIPKNVEIIEDNAFSFCLNLEEVVFENGSKLKVISDDLFIYCRYLQRVEIPEDSVIQYFGYRVLIFSRIQNIFIPSKCEYFYYGLCFKNSFLTEITVAQNNPFFKNCEENKKLILGKSDKLNENFDVIVCACKDVKEVTIPCYIKSIGPFAFDNCKELIKIDFQDDSQLEKIERCAFSHLLLERLVLPRKVYSIGNFPFNDCENIKQFEFLGETLLNKFGFLKRCPKLMIASFPNLNEITVKSKDFKNNSPDFSLFICAGAKLDLLD</sequence>
<name>A0ABR2HGF2_9EUKA</name>
<dbReference type="Proteomes" id="UP001470230">
    <property type="component" value="Unassembled WGS sequence"/>
</dbReference>
<keyword evidence="2" id="KW-1185">Reference proteome</keyword>
<dbReference type="PANTHER" id="PTHR45661">
    <property type="entry name" value="SURFACE ANTIGEN"/>
    <property type="match status" value="1"/>
</dbReference>
<dbReference type="Pfam" id="PF13306">
    <property type="entry name" value="LRR_5"/>
    <property type="match status" value="7"/>
</dbReference>
<protein>
    <recommendedName>
        <fullName evidence="3">Surface antigen BspA-like</fullName>
    </recommendedName>
</protein>
<evidence type="ECO:0000313" key="1">
    <source>
        <dbReference type="EMBL" id="KAK8845702.1"/>
    </source>
</evidence>
<evidence type="ECO:0000313" key="2">
    <source>
        <dbReference type="Proteomes" id="UP001470230"/>
    </source>
</evidence>
<dbReference type="PANTHER" id="PTHR45661:SF3">
    <property type="entry name" value="IG-LIKE DOMAIN-CONTAINING PROTEIN"/>
    <property type="match status" value="1"/>
</dbReference>
<reference evidence="1 2" key="1">
    <citation type="submission" date="2024-04" db="EMBL/GenBank/DDBJ databases">
        <title>Tritrichomonas musculus Genome.</title>
        <authorList>
            <person name="Alves-Ferreira E."/>
            <person name="Grigg M."/>
            <person name="Lorenzi H."/>
            <person name="Galac M."/>
        </authorList>
    </citation>
    <scope>NUCLEOTIDE SEQUENCE [LARGE SCALE GENOMIC DNA]</scope>
    <source>
        <strain evidence="1 2">EAF2021</strain>
    </source>
</reference>
<accession>A0ABR2HGF2</accession>
<dbReference type="EMBL" id="JAPFFF010000030">
    <property type="protein sequence ID" value="KAK8845702.1"/>
    <property type="molecule type" value="Genomic_DNA"/>
</dbReference>
<organism evidence="1 2">
    <name type="scientific">Tritrichomonas musculus</name>
    <dbReference type="NCBI Taxonomy" id="1915356"/>
    <lineage>
        <taxon>Eukaryota</taxon>
        <taxon>Metamonada</taxon>
        <taxon>Parabasalia</taxon>
        <taxon>Tritrichomonadida</taxon>
        <taxon>Tritrichomonadidae</taxon>
        <taxon>Tritrichomonas</taxon>
    </lineage>
</organism>
<evidence type="ECO:0008006" key="3">
    <source>
        <dbReference type="Google" id="ProtNLM"/>
    </source>
</evidence>
<gene>
    <name evidence="1" type="ORF">M9Y10_020620</name>
</gene>
<proteinExistence type="predicted"/>
<dbReference type="SUPFAM" id="SSF52058">
    <property type="entry name" value="L domain-like"/>
    <property type="match status" value="3"/>
</dbReference>